<evidence type="ECO:0000313" key="2">
    <source>
        <dbReference type="Proteomes" id="UP000054477"/>
    </source>
</evidence>
<dbReference type="EMBL" id="KN838564">
    <property type="protein sequence ID" value="KIK04973.1"/>
    <property type="molecule type" value="Genomic_DNA"/>
</dbReference>
<keyword evidence="2" id="KW-1185">Reference proteome</keyword>
<dbReference type="AlphaFoldDB" id="A0A0C9YAF1"/>
<dbReference type="Proteomes" id="UP000054477">
    <property type="component" value="Unassembled WGS sequence"/>
</dbReference>
<organism evidence="1 2">
    <name type="scientific">Laccaria amethystina LaAM-08-1</name>
    <dbReference type="NCBI Taxonomy" id="1095629"/>
    <lineage>
        <taxon>Eukaryota</taxon>
        <taxon>Fungi</taxon>
        <taxon>Dikarya</taxon>
        <taxon>Basidiomycota</taxon>
        <taxon>Agaricomycotina</taxon>
        <taxon>Agaricomycetes</taxon>
        <taxon>Agaricomycetidae</taxon>
        <taxon>Agaricales</taxon>
        <taxon>Agaricineae</taxon>
        <taxon>Hydnangiaceae</taxon>
        <taxon>Laccaria</taxon>
    </lineage>
</organism>
<dbReference type="HOGENOM" id="CLU_2831561_0_0_1"/>
<proteinExistence type="predicted"/>
<reference evidence="1 2" key="1">
    <citation type="submission" date="2014-04" db="EMBL/GenBank/DDBJ databases">
        <authorList>
            <consortium name="DOE Joint Genome Institute"/>
            <person name="Kuo A."/>
            <person name="Kohler A."/>
            <person name="Nagy L.G."/>
            <person name="Floudas D."/>
            <person name="Copeland A."/>
            <person name="Barry K.W."/>
            <person name="Cichocki N."/>
            <person name="Veneault-Fourrey C."/>
            <person name="LaButti K."/>
            <person name="Lindquist E.A."/>
            <person name="Lipzen A."/>
            <person name="Lundell T."/>
            <person name="Morin E."/>
            <person name="Murat C."/>
            <person name="Sun H."/>
            <person name="Tunlid A."/>
            <person name="Henrissat B."/>
            <person name="Grigoriev I.V."/>
            <person name="Hibbett D.S."/>
            <person name="Martin F."/>
            <person name="Nordberg H.P."/>
            <person name="Cantor M.N."/>
            <person name="Hua S.X."/>
        </authorList>
    </citation>
    <scope>NUCLEOTIDE SEQUENCE [LARGE SCALE GENOMIC DNA]</scope>
    <source>
        <strain evidence="1 2">LaAM-08-1</strain>
    </source>
</reference>
<sequence length="66" mass="6634">MLVIELVFIIGVAPGKESVSGCALALTDPDVPLSGTSGVGARNVAPCRTTDFYNISRLGAPGGCVV</sequence>
<protein>
    <submittedName>
        <fullName evidence="1">Uncharacterized protein</fullName>
    </submittedName>
</protein>
<evidence type="ECO:0000313" key="1">
    <source>
        <dbReference type="EMBL" id="KIK04973.1"/>
    </source>
</evidence>
<gene>
    <name evidence="1" type="ORF">K443DRAFT_378283</name>
</gene>
<reference evidence="2" key="2">
    <citation type="submission" date="2015-01" db="EMBL/GenBank/DDBJ databases">
        <title>Evolutionary Origins and Diversification of the Mycorrhizal Mutualists.</title>
        <authorList>
            <consortium name="DOE Joint Genome Institute"/>
            <consortium name="Mycorrhizal Genomics Consortium"/>
            <person name="Kohler A."/>
            <person name="Kuo A."/>
            <person name="Nagy L.G."/>
            <person name="Floudas D."/>
            <person name="Copeland A."/>
            <person name="Barry K.W."/>
            <person name="Cichocki N."/>
            <person name="Veneault-Fourrey C."/>
            <person name="LaButti K."/>
            <person name="Lindquist E.A."/>
            <person name="Lipzen A."/>
            <person name="Lundell T."/>
            <person name="Morin E."/>
            <person name="Murat C."/>
            <person name="Riley R."/>
            <person name="Ohm R."/>
            <person name="Sun H."/>
            <person name="Tunlid A."/>
            <person name="Henrissat B."/>
            <person name="Grigoriev I.V."/>
            <person name="Hibbett D.S."/>
            <person name="Martin F."/>
        </authorList>
    </citation>
    <scope>NUCLEOTIDE SEQUENCE [LARGE SCALE GENOMIC DNA]</scope>
    <source>
        <strain evidence="2">LaAM-08-1</strain>
    </source>
</reference>
<accession>A0A0C9YAF1</accession>
<name>A0A0C9YAF1_9AGAR</name>